<organism evidence="1 2">
    <name type="scientific">Mesorhizobium kowhaii</name>
    <dbReference type="NCBI Taxonomy" id="1300272"/>
    <lineage>
        <taxon>Bacteria</taxon>
        <taxon>Pseudomonadati</taxon>
        <taxon>Pseudomonadota</taxon>
        <taxon>Alphaproteobacteria</taxon>
        <taxon>Hyphomicrobiales</taxon>
        <taxon>Phyllobacteriaceae</taxon>
        <taxon>Mesorhizobium</taxon>
    </lineage>
</organism>
<sequence>MGNYGSVVDGWQGLTNDEAIEAATEKHGKDFATSVSYCAFEASGNPDDPEYRFWVDLFLKLSKKDHVGWV</sequence>
<evidence type="ECO:0000313" key="2">
    <source>
        <dbReference type="Proteomes" id="UP000248616"/>
    </source>
</evidence>
<protein>
    <submittedName>
        <fullName evidence="1">Uncharacterized protein</fullName>
    </submittedName>
</protein>
<name>A0A2W7C4H8_9HYPH</name>
<reference evidence="2" key="1">
    <citation type="submission" date="2017-03" db="EMBL/GenBank/DDBJ databases">
        <authorList>
            <person name="Safronova V.I."/>
            <person name="Sazanova A.L."/>
            <person name="Chirak E.R."/>
        </authorList>
    </citation>
    <scope>NUCLEOTIDE SEQUENCE [LARGE SCALE GENOMIC DNA]</scope>
    <source>
        <strain evidence="2">Ach-343</strain>
    </source>
</reference>
<evidence type="ECO:0000313" key="1">
    <source>
        <dbReference type="EMBL" id="PZV36728.1"/>
    </source>
</evidence>
<comment type="caution">
    <text evidence="1">The sequence shown here is derived from an EMBL/GenBank/DDBJ whole genome shotgun (WGS) entry which is preliminary data.</text>
</comment>
<dbReference type="OrthoDB" id="8088494at2"/>
<dbReference type="AlphaFoldDB" id="A0A2W7C4H8"/>
<proteinExistence type="predicted"/>
<keyword evidence="2" id="KW-1185">Reference proteome</keyword>
<dbReference type="EMBL" id="MZXV01000042">
    <property type="protein sequence ID" value="PZV36728.1"/>
    <property type="molecule type" value="Genomic_DNA"/>
</dbReference>
<accession>A0A2W7C4H8</accession>
<dbReference type="Proteomes" id="UP000248616">
    <property type="component" value="Unassembled WGS sequence"/>
</dbReference>
<gene>
    <name evidence="1" type="ORF">B5V02_20315</name>
</gene>